<dbReference type="CDD" id="cd00637">
    <property type="entry name" value="7tm_classA_rhodopsin-like"/>
    <property type="match status" value="1"/>
</dbReference>
<feature type="domain" description="G-protein coupled receptors family 1 profile" evidence="6">
    <location>
        <begin position="1"/>
        <end position="110"/>
    </location>
</feature>
<dbReference type="SUPFAM" id="SSF81321">
    <property type="entry name" value="Family A G protein-coupled receptor-like"/>
    <property type="match status" value="1"/>
</dbReference>
<dbReference type="InterPro" id="IPR052921">
    <property type="entry name" value="GPCR1_Superfamily_Member"/>
</dbReference>
<dbReference type="AlphaFoldDB" id="A0A4W4ETB9"/>
<dbReference type="GO" id="GO:0016020">
    <property type="term" value="C:membrane"/>
    <property type="evidence" value="ECO:0007669"/>
    <property type="project" value="UniProtKB-SubCell"/>
</dbReference>
<dbReference type="PROSITE" id="PS50262">
    <property type="entry name" value="G_PROTEIN_RECEP_F1_2"/>
    <property type="match status" value="1"/>
</dbReference>
<evidence type="ECO:0000256" key="2">
    <source>
        <dbReference type="ARBA" id="ARBA00022692"/>
    </source>
</evidence>
<dbReference type="InterPro" id="IPR000276">
    <property type="entry name" value="GPCR_Rhodpsn"/>
</dbReference>
<reference evidence="7" key="3">
    <citation type="submission" date="2020-05" db="EMBL/GenBank/DDBJ databases">
        <title>Electrophorus electricus (electric eel) genome, fEleEle1, primary haplotype.</title>
        <authorList>
            <person name="Myers G."/>
            <person name="Meyer A."/>
            <person name="Fedrigo O."/>
            <person name="Formenti G."/>
            <person name="Rhie A."/>
            <person name="Tracey A."/>
            <person name="Sims Y."/>
            <person name="Jarvis E.D."/>
        </authorList>
    </citation>
    <scope>NUCLEOTIDE SEQUENCE [LARGE SCALE GENOMIC DNA]</scope>
</reference>
<dbReference type="GO" id="GO:0004984">
    <property type="term" value="F:olfactory receptor activity"/>
    <property type="evidence" value="ECO:0007669"/>
    <property type="project" value="TreeGrafter"/>
</dbReference>
<keyword evidence="8" id="KW-1185">Reference proteome</keyword>
<reference evidence="8" key="2">
    <citation type="journal article" date="2017" name="Sci. Adv.">
        <title>A tail of two voltages: Proteomic comparison of the three electric organs of the electric eel.</title>
        <authorList>
            <person name="Traeger L.L."/>
            <person name="Sabat G."/>
            <person name="Barrett-Wilt G.A."/>
            <person name="Wells G.B."/>
            <person name="Sussman M.R."/>
        </authorList>
    </citation>
    <scope>NUCLEOTIDE SEQUENCE [LARGE SCALE GENOMIC DNA]</scope>
</reference>
<keyword evidence="2 5" id="KW-0812">Transmembrane</keyword>
<evidence type="ECO:0000256" key="5">
    <source>
        <dbReference type="SAM" id="Phobius"/>
    </source>
</evidence>
<evidence type="ECO:0000259" key="6">
    <source>
        <dbReference type="PROSITE" id="PS50262"/>
    </source>
</evidence>
<dbReference type="PANTHER" id="PTHR26451">
    <property type="entry name" value="G_PROTEIN_RECEP_F1_2 DOMAIN-CONTAINING PROTEIN"/>
    <property type="match status" value="1"/>
</dbReference>
<name>A0A4W4ETB9_ELEEL</name>
<dbReference type="GeneTree" id="ENSGT00920000149641"/>
<keyword evidence="4 5" id="KW-0472">Membrane</keyword>
<dbReference type="GO" id="GO:0004930">
    <property type="term" value="F:G protein-coupled receptor activity"/>
    <property type="evidence" value="ECO:0007669"/>
    <property type="project" value="InterPro"/>
</dbReference>
<evidence type="ECO:0000313" key="7">
    <source>
        <dbReference type="Ensembl" id="ENSEEEP00000015477.2"/>
    </source>
</evidence>
<dbReference type="PANTHER" id="PTHR26451:SF905">
    <property type="entry name" value="OLFACTORY RECEPTOR 2G3-LIKE"/>
    <property type="match status" value="1"/>
</dbReference>
<reference evidence="7" key="5">
    <citation type="submission" date="2025-09" db="UniProtKB">
        <authorList>
            <consortium name="Ensembl"/>
        </authorList>
    </citation>
    <scope>IDENTIFICATION</scope>
</reference>
<evidence type="ECO:0000256" key="1">
    <source>
        <dbReference type="ARBA" id="ARBA00004370"/>
    </source>
</evidence>
<keyword evidence="3 5" id="KW-1133">Transmembrane helix</keyword>
<evidence type="ECO:0000256" key="4">
    <source>
        <dbReference type="ARBA" id="ARBA00023136"/>
    </source>
</evidence>
<evidence type="ECO:0000313" key="8">
    <source>
        <dbReference type="Proteomes" id="UP000314983"/>
    </source>
</evidence>
<sequence>MALERYLYVCKAIHYLRILTSRRLYLTVSLTWLLSFSISAVNIALMSLGHSRALMGKPTTGLLCEPDTVEVHLGFPRATAIFRKVSGFVVTMLCVLSYSFSYLRMYQDARDLLPMLLKIATDTLGELKGSMATGLTPRGSSERSAGVLHVVLLLLLQVPPCVNPLIYSLRNHEVRRVLPRLLWWRIELHRVNVDSQGVA</sequence>
<dbReference type="InterPro" id="IPR017452">
    <property type="entry name" value="GPCR_Rhodpsn_7TM"/>
</dbReference>
<reference evidence="8" key="1">
    <citation type="journal article" date="2014" name="Science">
        <title>Nonhuman genetics. Genomic basis for the convergent evolution of electric organs.</title>
        <authorList>
            <person name="Gallant J.R."/>
            <person name="Traeger L.L."/>
            <person name="Volkening J.D."/>
            <person name="Moffett H."/>
            <person name="Chen P.H."/>
            <person name="Novina C.D."/>
            <person name="Phillips G.N.Jr."/>
            <person name="Anand R."/>
            <person name="Wells G.B."/>
            <person name="Pinch M."/>
            <person name="Guth R."/>
            <person name="Unguez G.A."/>
            <person name="Albert J.S."/>
            <person name="Zakon H.H."/>
            <person name="Samanta M.P."/>
            <person name="Sussman M.R."/>
        </authorList>
    </citation>
    <scope>NUCLEOTIDE SEQUENCE [LARGE SCALE GENOMIC DNA]</scope>
</reference>
<dbReference type="Gene3D" id="1.20.1070.10">
    <property type="entry name" value="Rhodopsin 7-helix transmembrane proteins"/>
    <property type="match status" value="1"/>
</dbReference>
<dbReference type="GO" id="GO:0005549">
    <property type="term" value="F:odorant binding"/>
    <property type="evidence" value="ECO:0007669"/>
    <property type="project" value="TreeGrafter"/>
</dbReference>
<accession>A0A4W4ETB9</accession>
<dbReference type="Proteomes" id="UP000314983">
    <property type="component" value="Chromosome 24"/>
</dbReference>
<comment type="subcellular location">
    <subcellularLocation>
        <location evidence="1">Membrane</location>
    </subcellularLocation>
</comment>
<feature type="transmembrane region" description="Helical" evidence="5">
    <location>
        <begin position="24"/>
        <end position="45"/>
    </location>
</feature>
<proteinExistence type="predicted"/>
<reference evidence="7" key="4">
    <citation type="submission" date="2025-08" db="UniProtKB">
        <authorList>
            <consortium name="Ensembl"/>
        </authorList>
    </citation>
    <scope>IDENTIFICATION</scope>
</reference>
<dbReference type="Pfam" id="PF00001">
    <property type="entry name" value="7tm_1"/>
    <property type="match status" value="1"/>
</dbReference>
<protein>
    <recommendedName>
        <fullName evidence="6">G-protein coupled receptors family 1 profile domain-containing protein</fullName>
    </recommendedName>
</protein>
<organism evidence="7 8">
    <name type="scientific">Electrophorus electricus</name>
    <name type="common">Electric eel</name>
    <name type="synonym">Gymnotus electricus</name>
    <dbReference type="NCBI Taxonomy" id="8005"/>
    <lineage>
        <taxon>Eukaryota</taxon>
        <taxon>Metazoa</taxon>
        <taxon>Chordata</taxon>
        <taxon>Craniata</taxon>
        <taxon>Vertebrata</taxon>
        <taxon>Euteleostomi</taxon>
        <taxon>Actinopterygii</taxon>
        <taxon>Neopterygii</taxon>
        <taxon>Teleostei</taxon>
        <taxon>Ostariophysi</taxon>
        <taxon>Gymnotiformes</taxon>
        <taxon>Gymnotoidei</taxon>
        <taxon>Gymnotidae</taxon>
        <taxon>Electrophorus</taxon>
    </lineage>
</organism>
<feature type="transmembrane region" description="Helical" evidence="5">
    <location>
        <begin position="85"/>
        <end position="105"/>
    </location>
</feature>
<evidence type="ECO:0000256" key="3">
    <source>
        <dbReference type="ARBA" id="ARBA00022989"/>
    </source>
</evidence>
<dbReference type="Ensembl" id="ENSEEET00000015656.2">
    <property type="protein sequence ID" value="ENSEEEP00000015477.2"/>
    <property type="gene ID" value="ENSEEEG00000007675.2"/>
</dbReference>